<feature type="region of interest" description="Disordered" evidence="1">
    <location>
        <begin position="128"/>
        <end position="147"/>
    </location>
</feature>
<accession>A0A193BV67</accession>
<name>A0A193BV67_AMYOR</name>
<evidence type="ECO:0000313" key="3">
    <source>
        <dbReference type="Proteomes" id="UP000093695"/>
    </source>
</evidence>
<dbReference type="KEGG" id="aori:SD37_10715"/>
<organism evidence="2 3">
    <name type="scientific">Amycolatopsis orientalis</name>
    <name type="common">Nocardia orientalis</name>
    <dbReference type="NCBI Taxonomy" id="31958"/>
    <lineage>
        <taxon>Bacteria</taxon>
        <taxon>Bacillati</taxon>
        <taxon>Actinomycetota</taxon>
        <taxon>Actinomycetes</taxon>
        <taxon>Pseudonocardiales</taxon>
        <taxon>Pseudonocardiaceae</taxon>
        <taxon>Amycolatopsis</taxon>
    </lineage>
</organism>
<proteinExistence type="predicted"/>
<dbReference type="Proteomes" id="UP000093695">
    <property type="component" value="Chromosome"/>
</dbReference>
<keyword evidence="3" id="KW-1185">Reference proteome</keyword>
<protein>
    <submittedName>
        <fullName evidence="2">Uncharacterized protein</fullName>
    </submittedName>
</protein>
<dbReference type="AlphaFoldDB" id="A0A193BV67"/>
<feature type="region of interest" description="Disordered" evidence="1">
    <location>
        <begin position="78"/>
        <end position="108"/>
    </location>
</feature>
<evidence type="ECO:0000313" key="2">
    <source>
        <dbReference type="EMBL" id="ANN16068.1"/>
    </source>
</evidence>
<reference evidence="2 3" key="1">
    <citation type="journal article" date="2015" name="Genome Announc.">
        <title>Draft Genome Sequence of Norvancomycin-Producing Strain Amycolatopsis orientalis CPCC200066.</title>
        <authorList>
            <person name="Lei X."/>
            <person name="Yuan F."/>
            <person name="Shi Y."/>
            <person name="Li X."/>
            <person name="Wang L."/>
            <person name="Hong B."/>
        </authorList>
    </citation>
    <scope>NUCLEOTIDE SEQUENCE [LARGE SCALE GENOMIC DNA]</scope>
    <source>
        <strain evidence="2 3">B-37</strain>
    </source>
</reference>
<dbReference type="EMBL" id="CP016174">
    <property type="protein sequence ID" value="ANN16068.1"/>
    <property type="molecule type" value="Genomic_DNA"/>
</dbReference>
<gene>
    <name evidence="2" type="ORF">SD37_10715</name>
</gene>
<evidence type="ECO:0000256" key="1">
    <source>
        <dbReference type="SAM" id="MobiDB-lite"/>
    </source>
</evidence>
<sequence>MAAWERVAGDILDMTICLDEVKVETSDVLVRSVDLDLVEMIIEEPSVGASILHAPNSVEVRRATNLRALLPAALTASGNPASGSAGVQPGGEQVKQPAVPQGEEGVSDYDVSAGDLMAGQLGPNTHISSTVDSGTGVPAGETSTGLGLESDVEPVVSYEPLMAALDDLMGGDDAVAAGASVERGEGVWGSRVGVVLGDEDSDVAGGARWLEH</sequence>